<evidence type="ECO:0000256" key="4">
    <source>
        <dbReference type="ARBA" id="ARBA00022833"/>
    </source>
</evidence>
<feature type="domain" description="Replication factor A C-terminal" evidence="7">
    <location>
        <begin position="277"/>
        <end position="406"/>
    </location>
</feature>
<proteinExistence type="inferred from homology"/>
<evidence type="ECO:0000256" key="3">
    <source>
        <dbReference type="ARBA" id="ARBA00022771"/>
    </source>
</evidence>
<organism evidence="8 9">
    <name type="scientific">Brassica rapa subsp. trilocularis</name>
    <dbReference type="NCBI Taxonomy" id="1813537"/>
    <lineage>
        <taxon>Eukaryota</taxon>
        <taxon>Viridiplantae</taxon>
        <taxon>Streptophyta</taxon>
        <taxon>Embryophyta</taxon>
        <taxon>Tracheophyta</taxon>
        <taxon>Spermatophyta</taxon>
        <taxon>Magnoliopsida</taxon>
        <taxon>eudicotyledons</taxon>
        <taxon>Gunneridae</taxon>
        <taxon>Pentapetalae</taxon>
        <taxon>rosids</taxon>
        <taxon>malvids</taxon>
        <taxon>Brassicales</taxon>
        <taxon>Brassicaceae</taxon>
        <taxon>Brassiceae</taxon>
        <taxon>Brassica</taxon>
    </lineage>
</organism>
<feature type="region of interest" description="Disordered" evidence="6">
    <location>
        <begin position="442"/>
        <end position="476"/>
    </location>
</feature>
<dbReference type="PANTHER" id="PTHR47165">
    <property type="entry name" value="OS03G0429900 PROTEIN"/>
    <property type="match status" value="1"/>
</dbReference>
<dbReference type="SUPFAM" id="SSF50249">
    <property type="entry name" value="Nucleic acid-binding proteins"/>
    <property type="match status" value="1"/>
</dbReference>
<dbReference type="Proteomes" id="UP000823674">
    <property type="component" value="Chromosome A05"/>
</dbReference>
<evidence type="ECO:0000256" key="6">
    <source>
        <dbReference type="SAM" id="MobiDB-lite"/>
    </source>
</evidence>
<dbReference type="Gene3D" id="2.40.50.140">
    <property type="entry name" value="Nucleic acid-binding proteins"/>
    <property type="match status" value="2"/>
</dbReference>
<evidence type="ECO:0000256" key="2">
    <source>
        <dbReference type="ARBA" id="ARBA00022723"/>
    </source>
</evidence>
<keyword evidence="4" id="KW-0862">Zinc</keyword>
<comment type="caution">
    <text evidence="8">The sequence shown here is derived from an EMBL/GenBank/DDBJ whole genome shotgun (WGS) entry which is preliminary data.</text>
</comment>
<dbReference type="InterPro" id="IPR013955">
    <property type="entry name" value="Rep_factor-A_C"/>
</dbReference>
<evidence type="ECO:0000256" key="5">
    <source>
        <dbReference type="ARBA" id="ARBA00023125"/>
    </source>
</evidence>
<name>A0ABQ7MHP4_BRACM</name>
<dbReference type="InterPro" id="IPR012340">
    <property type="entry name" value="NA-bd_OB-fold"/>
</dbReference>
<gene>
    <name evidence="8" type="primary">A05g508300.1_BraROA</name>
    <name evidence="8" type="ORF">IGI04_020072</name>
</gene>
<evidence type="ECO:0000256" key="1">
    <source>
        <dbReference type="ARBA" id="ARBA00005690"/>
    </source>
</evidence>
<evidence type="ECO:0000313" key="8">
    <source>
        <dbReference type="EMBL" id="KAG5398258.1"/>
    </source>
</evidence>
<protein>
    <recommendedName>
        <fullName evidence="7">Replication factor A C-terminal domain-containing protein</fullName>
    </recommendedName>
</protein>
<comment type="similarity">
    <text evidence="1">Belongs to the replication factor A protein 1 family.</text>
</comment>
<dbReference type="Pfam" id="PF08646">
    <property type="entry name" value="Rep_fac-A_C"/>
    <property type="match status" value="1"/>
</dbReference>
<evidence type="ECO:0000313" key="9">
    <source>
        <dbReference type="Proteomes" id="UP000823674"/>
    </source>
</evidence>
<keyword evidence="2" id="KW-0479">Metal-binding</keyword>
<evidence type="ECO:0000259" key="7">
    <source>
        <dbReference type="Pfam" id="PF08646"/>
    </source>
</evidence>
<dbReference type="EMBL" id="JADBGQ010000005">
    <property type="protein sequence ID" value="KAG5398258.1"/>
    <property type="molecule type" value="Genomic_DNA"/>
</dbReference>
<keyword evidence="3" id="KW-0863">Zinc-finger</keyword>
<keyword evidence="5" id="KW-0238">DNA-binding</keyword>
<reference evidence="8 9" key="1">
    <citation type="submission" date="2021-03" db="EMBL/GenBank/DDBJ databases">
        <authorList>
            <person name="King G.J."/>
            <person name="Bancroft I."/>
            <person name="Baten A."/>
            <person name="Bloomfield J."/>
            <person name="Borpatragohain P."/>
            <person name="He Z."/>
            <person name="Irish N."/>
            <person name="Irwin J."/>
            <person name="Liu K."/>
            <person name="Mauleon R.P."/>
            <person name="Moore J."/>
            <person name="Morris R."/>
            <person name="Ostergaard L."/>
            <person name="Wang B."/>
            <person name="Wells R."/>
        </authorList>
    </citation>
    <scope>NUCLEOTIDE SEQUENCE [LARGE SCALE GENOMIC DNA]</scope>
    <source>
        <strain evidence="8">R-o-18</strain>
        <tissue evidence="8">Leaf</tissue>
    </source>
</reference>
<sequence length="476" mass="52185">MAMKSTTKSQLATGKSPVAMYFNDISPGLSESQLRFRLIHFWEAKNIAKGGTLIGIELLLIDEQNFYAATSKEIYRVADQSLTVSFSNGSVLSPLDDIPVSVSFPPDRFRFHTHEDFQANRGLRGDLYDVVGHLRLVNGQSLSDRPVLDESEMISMRHILVHLQTKDGPVMKLYLWDQAAKDFYKKFTSSEDTPTVLLVTTVNPKTVTGNLALSSMSSSRVFIDKDIQPTIDYFSWLSSNPQIGKQVNADEVTRVETMTIGQIFAYIKQEYAKEASFNCIATIGDVKHDSPWYYIACGGCHTKATRGPSSLMCAKCGNTNVSGEAKYRAEISVYDSNDQAVFVLLGDAGSELTAKQAAELVANYFEANQELSAGHQMPAPQALIDTIGQTHKFRVKVSKLNFTGKVQSITVTRIVSAEDLPPVPNPTEIPLAAEDEVALPTASVVDGSGFNAEGGTEGTSDMDESQKAKRPKRHAC</sequence>
<dbReference type="PANTHER" id="PTHR47165:SF4">
    <property type="entry name" value="OS03G0429900 PROTEIN"/>
    <property type="match status" value="1"/>
</dbReference>
<keyword evidence="9" id="KW-1185">Reference proteome</keyword>
<dbReference type="InterPro" id="IPR047192">
    <property type="entry name" value="Euk_RPA1_DBD_C"/>
</dbReference>
<dbReference type="CDD" id="cd04476">
    <property type="entry name" value="RPA1_DBD_C"/>
    <property type="match status" value="1"/>
</dbReference>
<accession>A0ABQ7MHP4</accession>